<sequence>MDGGSHSLSLSSENEDSSPQSNCSLLVYPEEHEATVESRPEKEPDEVVPEGERLLSNDDQRSLITDSMSVTSADQEKLLLLNQNTELRRVNKELMKLNEDWDNVYRTTTLSLQQRLEAVEEENNTFKQLHNRLALTVDHEQSKREYYEHTLMQELKKNQHLLEYVRVLETRLHHTDAAKDWKPRPQTSLGNVSPERRPISHAPGVPNLSPSLSHSTMSLLSTPTFGPGRSPGATLHRSSSPLLSSFTPDQGCRHGRSCFSVLEEPTNPQKEVKELKDQLEALRCQTEIYEADYQTEHKDHKHTLQENKRLRKKKEEMRQQMALLQEQLKVYEDDFRKERSDKQVLQRLLLKKSPGSGNKEPVLVHRCNNGQPPVGGDKERQREKQRGAQPHPDSAQTGEQHHPLCPKHCERRRAEDFP</sequence>
<reference evidence="4 5" key="1">
    <citation type="submission" date="2024-06" db="EMBL/GenBank/DDBJ databases">
        <authorList>
            <person name="Pan Q."/>
            <person name="Wen M."/>
            <person name="Jouanno E."/>
            <person name="Zahm M."/>
            <person name="Klopp C."/>
            <person name="Cabau C."/>
            <person name="Louis A."/>
            <person name="Berthelot C."/>
            <person name="Parey E."/>
            <person name="Roest Crollius H."/>
            <person name="Montfort J."/>
            <person name="Robinson-Rechavi M."/>
            <person name="Bouchez O."/>
            <person name="Lampietro C."/>
            <person name="Lopez Roques C."/>
            <person name="Donnadieu C."/>
            <person name="Postlethwait J."/>
            <person name="Bobe J."/>
            <person name="Verreycken H."/>
            <person name="Guiguen Y."/>
        </authorList>
    </citation>
    <scope>NUCLEOTIDE SEQUENCE [LARGE SCALE GENOMIC DNA]</scope>
    <source>
        <strain evidence="4">Up_M1</strain>
        <tissue evidence="4">Testis</tissue>
    </source>
</reference>
<evidence type="ECO:0000313" key="5">
    <source>
        <dbReference type="Proteomes" id="UP001557470"/>
    </source>
</evidence>
<feature type="compositionally biased region" description="Low complexity" evidence="3">
    <location>
        <begin position="1"/>
        <end position="22"/>
    </location>
</feature>
<proteinExistence type="predicted"/>
<evidence type="ECO:0000256" key="3">
    <source>
        <dbReference type="SAM" id="MobiDB-lite"/>
    </source>
</evidence>
<feature type="region of interest" description="Disordered" evidence="3">
    <location>
        <begin position="349"/>
        <end position="418"/>
    </location>
</feature>
<feature type="region of interest" description="Disordered" evidence="3">
    <location>
        <begin position="1"/>
        <end position="50"/>
    </location>
</feature>
<evidence type="ECO:0000313" key="4">
    <source>
        <dbReference type="EMBL" id="KAL0973783.1"/>
    </source>
</evidence>
<organism evidence="4 5">
    <name type="scientific">Umbra pygmaea</name>
    <name type="common">Eastern mudminnow</name>
    <dbReference type="NCBI Taxonomy" id="75934"/>
    <lineage>
        <taxon>Eukaryota</taxon>
        <taxon>Metazoa</taxon>
        <taxon>Chordata</taxon>
        <taxon>Craniata</taxon>
        <taxon>Vertebrata</taxon>
        <taxon>Euteleostomi</taxon>
        <taxon>Actinopterygii</taxon>
        <taxon>Neopterygii</taxon>
        <taxon>Teleostei</taxon>
        <taxon>Protacanthopterygii</taxon>
        <taxon>Esociformes</taxon>
        <taxon>Umbridae</taxon>
        <taxon>Umbra</taxon>
    </lineage>
</organism>
<evidence type="ECO:0000256" key="2">
    <source>
        <dbReference type="SAM" id="Coils"/>
    </source>
</evidence>
<comment type="caution">
    <text evidence="4">The sequence shown here is derived from an EMBL/GenBank/DDBJ whole genome shotgun (WGS) entry which is preliminary data.</text>
</comment>
<name>A0ABD0WPS8_UMBPY</name>
<keyword evidence="1 2" id="KW-0175">Coiled coil</keyword>
<dbReference type="Gene3D" id="1.20.5.990">
    <property type="entry name" value="Nemo cc2-lz domain - 1d5 darpin complex"/>
    <property type="match status" value="1"/>
</dbReference>
<keyword evidence="5" id="KW-1185">Reference proteome</keyword>
<accession>A0ABD0WPS8</accession>
<protein>
    <submittedName>
        <fullName evidence="4">Uncharacterized protein</fullName>
    </submittedName>
</protein>
<dbReference type="AlphaFoldDB" id="A0ABD0WPS8"/>
<feature type="region of interest" description="Disordered" evidence="3">
    <location>
        <begin position="177"/>
        <end position="217"/>
    </location>
</feature>
<dbReference type="EMBL" id="JAGEUA010000006">
    <property type="protein sequence ID" value="KAL0973783.1"/>
    <property type="molecule type" value="Genomic_DNA"/>
</dbReference>
<dbReference type="PANTHER" id="PTHR31882">
    <property type="entry name" value="TNFAIP3-INTERACTING PROTEIN COILED COIL FAMILY MEMBER"/>
    <property type="match status" value="1"/>
</dbReference>
<feature type="compositionally biased region" description="Basic and acidic residues" evidence="3">
    <location>
        <begin position="29"/>
        <end position="42"/>
    </location>
</feature>
<feature type="compositionally biased region" description="Basic and acidic residues" evidence="3">
    <location>
        <begin position="376"/>
        <end position="386"/>
    </location>
</feature>
<dbReference type="GO" id="GO:0043122">
    <property type="term" value="P:regulation of canonical NF-kappaB signal transduction"/>
    <property type="evidence" value="ECO:0007669"/>
    <property type="project" value="UniProtKB-ARBA"/>
</dbReference>
<dbReference type="PANTHER" id="PTHR31882:SF9">
    <property type="entry name" value="SI:CH211-153B23.7"/>
    <property type="match status" value="1"/>
</dbReference>
<dbReference type="GO" id="GO:0005737">
    <property type="term" value="C:cytoplasm"/>
    <property type="evidence" value="ECO:0007669"/>
    <property type="project" value="UniProtKB-ARBA"/>
</dbReference>
<feature type="compositionally biased region" description="Low complexity" evidence="3">
    <location>
        <begin position="208"/>
        <end position="217"/>
    </location>
</feature>
<gene>
    <name evidence="4" type="ORF">UPYG_G00211120</name>
</gene>
<feature type="coiled-coil region" evidence="2">
    <location>
        <begin position="272"/>
        <end position="341"/>
    </location>
</feature>
<dbReference type="Proteomes" id="UP001557470">
    <property type="component" value="Unassembled WGS sequence"/>
</dbReference>
<evidence type="ECO:0000256" key="1">
    <source>
        <dbReference type="ARBA" id="ARBA00023054"/>
    </source>
</evidence>